<dbReference type="Pfam" id="PF00400">
    <property type="entry name" value="WD40"/>
    <property type="match status" value="1"/>
</dbReference>
<evidence type="ECO:0000313" key="4">
    <source>
        <dbReference type="Proteomes" id="UP000694570"/>
    </source>
</evidence>
<accession>A0A8D0VY17</accession>
<reference evidence="3" key="1">
    <citation type="submission" date="2025-08" db="UniProtKB">
        <authorList>
            <consortium name="Ensembl"/>
        </authorList>
    </citation>
    <scope>IDENTIFICATION</scope>
</reference>
<feature type="compositionally biased region" description="Basic residues" evidence="2">
    <location>
        <begin position="111"/>
        <end position="125"/>
    </location>
</feature>
<protein>
    <submittedName>
        <fullName evidence="3">Uncharacterized protein</fullName>
    </submittedName>
</protein>
<dbReference type="AlphaFoldDB" id="A0A8D0VY17"/>
<dbReference type="InterPro" id="IPR001680">
    <property type="entry name" value="WD40_rpt"/>
</dbReference>
<dbReference type="InterPro" id="IPR044715">
    <property type="entry name" value="WDR86-like"/>
</dbReference>
<dbReference type="PANTHER" id="PTHR44489:SF11">
    <property type="entry name" value="WD REPEAT DOMAIN 86"/>
    <property type="match status" value="1"/>
</dbReference>
<dbReference type="SUPFAM" id="SSF50998">
    <property type="entry name" value="Quinoprotein alcohol dehydrogenase-like"/>
    <property type="match status" value="1"/>
</dbReference>
<name>A0A8D0VY17_PIG</name>
<feature type="repeat" description="WD" evidence="1">
    <location>
        <begin position="296"/>
        <end position="337"/>
    </location>
</feature>
<dbReference type="InterPro" id="IPR015943">
    <property type="entry name" value="WD40/YVTN_repeat-like_dom_sf"/>
</dbReference>
<evidence type="ECO:0000256" key="1">
    <source>
        <dbReference type="PROSITE-ProRule" id="PRU00221"/>
    </source>
</evidence>
<feature type="region of interest" description="Disordered" evidence="2">
    <location>
        <begin position="362"/>
        <end position="395"/>
    </location>
</feature>
<dbReference type="PROSITE" id="PS50294">
    <property type="entry name" value="WD_REPEATS_REGION"/>
    <property type="match status" value="1"/>
</dbReference>
<dbReference type="Ensembl" id="ENSSSCT00030029286.1">
    <property type="protein sequence ID" value="ENSSSCP00030013145.1"/>
    <property type="gene ID" value="ENSSSCG00030021131.1"/>
</dbReference>
<dbReference type="Gene3D" id="2.130.10.10">
    <property type="entry name" value="YVTN repeat-like/Quinoprotein amine dehydrogenase"/>
    <property type="match status" value="1"/>
</dbReference>
<feature type="compositionally biased region" description="Polar residues" evidence="2">
    <location>
        <begin position="83"/>
        <end position="95"/>
    </location>
</feature>
<organism evidence="3 4">
    <name type="scientific">Sus scrofa</name>
    <name type="common">Pig</name>
    <dbReference type="NCBI Taxonomy" id="9823"/>
    <lineage>
        <taxon>Eukaryota</taxon>
        <taxon>Metazoa</taxon>
        <taxon>Chordata</taxon>
        <taxon>Craniata</taxon>
        <taxon>Vertebrata</taxon>
        <taxon>Euteleostomi</taxon>
        <taxon>Mammalia</taxon>
        <taxon>Eutheria</taxon>
        <taxon>Laurasiatheria</taxon>
        <taxon>Artiodactyla</taxon>
        <taxon>Suina</taxon>
        <taxon>Suidae</taxon>
        <taxon>Sus</taxon>
    </lineage>
</organism>
<dbReference type="Proteomes" id="UP000694570">
    <property type="component" value="Unplaced"/>
</dbReference>
<evidence type="ECO:0000313" key="3">
    <source>
        <dbReference type="Ensembl" id="ENSSSCP00030013145.1"/>
    </source>
</evidence>
<dbReference type="PANTHER" id="PTHR44489">
    <property type="match status" value="1"/>
</dbReference>
<feature type="region of interest" description="Disordered" evidence="2">
    <location>
        <begin position="67"/>
        <end position="140"/>
    </location>
</feature>
<evidence type="ECO:0000256" key="2">
    <source>
        <dbReference type="SAM" id="MobiDB-lite"/>
    </source>
</evidence>
<sequence>MGFSLGVWAWSTVGGPVVQMRAGFPEPPSFLPATHPNTQTQVRPQVCPDFSSNGPWSIREILLPLGPGGSEWGGFTPPRPPRSRNSADGNQQTRTPGGHAGSWGVGFLQRPRWRVRGPRRARVHGGRSSSAGGTDLQFGSRAHSAGLRGCAVPRVPRVPDARQGDLGFPARPARRLCSGGVRVFPGGTREGGVPRRWGCGCFTRGQGVPSGSPPSRVGGLGGWVGAPELVSPASPPPLPVLLQEPGAGAPRWPRAAASGSCCRVGAGAPLPSGAQPAPGPRPTSGMGGGGSALRVCADHRGGINWLSLSPDGQRLLTGSEDGTARLWSTADGQCCALLQGRPAWPRPAPSRSVLFPARSPAADLGSCRRPLPQSPARARRGHSWKGAGRGGRAEGVALGSVSRAAPLSGRRAFLHRCMKSLPSPTF</sequence>
<keyword evidence="1" id="KW-0853">WD repeat</keyword>
<dbReference type="PROSITE" id="PS50082">
    <property type="entry name" value="WD_REPEATS_2"/>
    <property type="match status" value="1"/>
</dbReference>
<proteinExistence type="predicted"/>
<dbReference type="SMART" id="SM00320">
    <property type="entry name" value="WD40"/>
    <property type="match status" value="1"/>
</dbReference>
<dbReference type="InterPro" id="IPR011047">
    <property type="entry name" value="Quinoprotein_ADH-like_sf"/>
</dbReference>